<evidence type="ECO:0000313" key="3">
    <source>
        <dbReference type="Proteomes" id="UP000236370"/>
    </source>
</evidence>
<organism evidence="2 3">
    <name type="scientific">Pan troglodytes</name>
    <name type="common">Chimpanzee</name>
    <dbReference type="NCBI Taxonomy" id="9598"/>
    <lineage>
        <taxon>Eukaryota</taxon>
        <taxon>Metazoa</taxon>
        <taxon>Chordata</taxon>
        <taxon>Craniata</taxon>
        <taxon>Vertebrata</taxon>
        <taxon>Euteleostomi</taxon>
        <taxon>Mammalia</taxon>
        <taxon>Eutheria</taxon>
        <taxon>Euarchontoglires</taxon>
        <taxon>Primates</taxon>
        <taxon>Haplorrhini</taxon>
        <taxon>Catarrhini</taxon>
        <taxon>Hominidae</taxon>
        <taxon>Pan</taxon>
    </lineage>
</organism>
<gene>
    <name evidence="2" type="ORF">CK820_G0038981</name>
</gene>
<proteinExistence type="predicted"/>
<evidence type="ECO:0000259" key="1">
    <source>
        <dbReference type="Pfam" id="PF05089"/>
    </source>
</evidence>
<evidence type="ECO:0000313" key="2">
    <source>
        <dbReference type="EMBL" id="PNI33883.1"/>
    </source>
</evidence>
<dbReference type="InterPro" id="IPR007781">
    <property type="entry name" value="NAGLU"/>
</dbReference>
<feature type="domain" description="Alpha-N-acetylglucosaminidase tim-barrel" evidence="1">
    <location>
        <begin position="26"/>
        <end position="81"/>
    </location>
</feature>
<dbReference type="PANTHER" id="PTHR12872:SF1">
    <property type="entry name" value="ALPHA-N-ACETYLGLUCOSAMINIDASE"/>
    <property type="match status" value="1"/>
</dbReference>
<sequence>MGDLFQGRVPSRVGCAPAHDTARRYRYYQNVCTQSYSFVWWDWARWEREIDWMALNGINLALAWSGQEAIWQRVYLALGLT</sequence>
<accession>A0A2J8KFT2</accession>
<dbReference type="Proteomes" id="UP000236370">
    <property type="component" value="Unassembled WGS sequence"/>
</dbReference>
<name>A0A2J8KFT2_PANTR</name>
<dbReference type="Pfam" id="PF05089">
    <property type="entry name" value="NAGLU"/>
    <property type="match status" value="1"/>
</dbReference>
<dbReference type="EMBL" id="NBAG03000371">
    <property type="protein sequence ID" value="PNI33883.1"/>
    <property type="molecule type" value="Genomic_DNA"/>
</dbReference>
<dbReference type="PANTHER" id="PTHR12872">
    <property type="entry name" value="ALPHA-N-ACETYLGLUCOSAMINIDASE"/>
    <property type="match status" value="1"/>
</dbReference>
<dbReference type="Gene3D" id="3.20.20.80">
    <property type="entry name" value="Glycosidases"/>
    <property type="match status" value="1"/>
</dbReference>
<dbReference type="AlphaFoldDB" id="A0A2J8KFT2"/>
<reference evidence="2 3" key="1">
    <citation type="submission" date="2017-12" db="EMBL/GenBank/DDBJ databases">
        <title>High-resolution comparative analysis of great ape genomes.</title>
        <authorList>
            <person name="Pollen A."/>
            <person name="Hastie A."/>
            <person name="Hormozdiari F."/>
            <person name="Dougherty M."/>
            <person name="Liu R."/>
            <person name="Chaisson M."/>
            <person name="Hoppe E."/>
            <person name="Hill C."/>
            <person name="Pang A."/>
            <person name="Hillier L."/>
            <person name="Baker C."/>
            <person name="Armstrong J."/>
            <person name="Shendure J."/>
            <person name="Paten B."/>
            <person name="Wilson R."/>
            <person name="Chao H."/>
            <person name="Schneider V."/>
            <person name="Ventura M."/>
            <person name="Kronenberg Z."/>
            <person name="Murali S."/>
            <person name="Gordon D."/>
            <person name="Cantsilieris S."/>
            <person name="Munson K."/>
            <person name="Nelson B."/>
            <person name="Raja A."/>
            <person name="Underwood J."/>
            <person name="Diekhans M."/>
            <person name="Fiddes I."/>
            <person name="Haussler D."/>
            <person name="Eichler E."/>
        </authorList>
    </citation>
    <scope>NUCLEOTIDE SEQUENCE [LARGE SCALE GENOMIC DNA]</scope>
    <source>
        <strain evidence="2">Yerkes chimp pedigree #C0471</strain>
    </source>
</reference>
<dbReference type="InterPro" id="IPR024733">
    <property type="entry name" value="NAGLU_tim-barrel"/>
</dbReference>
<comment type="caution">
    <text evidence="2">The sequence shown here is derived from an EMBL/GenBank/DDBJ whole genome shotgun (WGS) entry which is preliminary data.</text>
</comment>
<protein>
    <submittedName>
        <fullName evidence="2">NAGLU isoform 5</fullName>
    </submittedName>
</protein>
<feature type="non-terminal residue" evidence="2">
    <location>
        <position position="81"/>
    </location>
</feature>